<comment type="caution">
    <text evidence="2">The sequence shown here is derived from an EMBL/GenBank/DDBJ whole genome shotgun (WGS) entry which is preliminary data.</text>
</comment>
<name>A0A1F7I6W6_9BACT</name>
<accession>A0A1F7I6W6</accession>
<feature type="compositionally biased region" description="Low complexity" evidence="1">
    <location>
        <begin position="202"/>
        <end position="211"/>
    </location>
</feature>
<evidence type="ECO:0000256" key="1">
    <source>
        <dbReference type="SAM" id="MobiDB-lite"/>
    </source>
</evidence>
<feature type="region of interest" description="Disordered" evidence="1">
    <location>
        <begin position="199"/>
        <end position="229"/>
    </location>
</feature>
<organism evidence="2 3">
    <name type="scientific">Candidatus Roizmanbacteria bacterium RIFCSPHIGHO2_12_FULL_44_10</name>
    <dbReference type="NCBI Taxonomy" id="1802054"/>
    <lineage>
        <taxon>Bacteria</taxon>
        <taxon>Candidatus Roizmaniibacteriota</taxon>
    </lineage>
</organism>
<gene>
    <name evidence="2" type="ORF">A3F34_01140</name>
</gene>
<dbReference type="Proteomes" id="UP000179024">
    <property type="component" value="Unassembled WGS sequence"/>
</dbReference>
<dbReference type="AlphaFoldDB" id="A0A1F7I6W6"/>
<proteinExistence type="predicted"/>
<protein>
    <submittedName>
        <fullName evidence="2">Uncharacterized protein</fullName>
    </submittedName>
</protein>
<reference evidence="2 3" key="1">
    <citation type="journal article" date="2016" name="Nat. Commun.">
        <title>Thousands of microbial genomes shed light on interconnected biogeochemical processes in an aquifer system.</title>
        <authorList>
            <person name="Anantharaman K."/>
            <person name="Brown C.T."/>
            <person name="Hug L.A."/>
            <person name="Sharon I."/>
            <person name="Castelle C.J."/>
            <person name="Probst A.J."/>
            <person name="Thomas B.C."/>
            <person name="Singh A."/>
            <person name="Wilkins M.J."/>
            <person name="Karaoz U."/>
            <person name="Brodie E.L."/>
            <person name="Williams K.H."/>
            <person name="Hubbard S.S."/>
            <person name="Banfield J.F."/>
        </authorList>
    </citation>
    <scope>NUCLEOTIDE SEQUENCE [LARGE SCALE GENOMIC DNA]</scope>
</reference>
<evidence type="ECO:0000313" key="2">
    <source>
        <dbReference type="EMBL" id="OGK39119.1"/>
    </source>
</evidence>
<sequence>MLNNSAILKRVLPFLAIFIFSLSYAGYTFIQQATAPAKAEGEDITVDIVNIKAPINTTSLWQWNAIVVINNFFKDPVRADYTVNWCSGTTGQKGPVTEKCDPEKYGTDFKGSLLKGTMTIQAKNSITKIEHQAIDCGRVQISVNALGKTEIESIYDTGVECSDLSANALSATTGLKSGSSAMQIIRDFLDILPIGDIEENVPDSGIPSPGEGSPPPGSDEKGKQNPQGISLSCPISNGIAFIGSRDNPINGSGHCAPGYAFPENCNQYPNEPAPRAEYWGTAYAFDMGGTGGQTLLLPTVNGEVVEWIHVDETGKGSQAIQRFTTKINGDDYLLQYHHAQPGSGPGVGNSKLSGQIGATIWSGGNHVHTQLGLGSSRAGAWVDATRYFTCGNL</sequence>
<evidence type="ECO:0000313" key="3">
    <source>
        <dbReference type="Proteomes" id="UP000179024"/>
    </source>
</evidence>
<dbReference type="EMBL" id="MGAE01000026">
    <property type="protein sequence ID" value="OGK39119.1"/>
    <property type="molecule type" value="Genomic_DNA"/>
</dbReference>